<dbReference type="UniPathway" id="UPA00061">
    <property type="reaction ID" value="UER00516"/>
</dbReference>
<evidence type="ECO:0000256" key="10">
    <source>
        <dbReference type="NCBIfam" id="TIGR03160"/>
    </source>
</evidence>
<dbReference type="EC" id="2.4.2.21" evidence="4 10"/>
<dbReference type="InterPro" id="IPR017846">
    <property type="entry name" value="Nict_dMeBzImd_PRibTrfase_bact"/>
</dbReference>
<dbReference type="PANTHER" id="PTHR43463:SF1">
    <property type="entry name" value="NICOTINATE-NUCLEOTIDE--DIMETHYLBENZIMIDAZOLE PHOSPHORIBOSYLTRANSFERASE"/>
    <property type="match status" value="1"/>
</dbReference>
<comment type="similarity">
    <text evidence="3">Belongs to the CobT family.</text>
</comment>
<dbReference type="SUPFAM" id="SSF52733">
    <property type="entry name" value="Nicotinate mononucleotide:5,6-dimethylbenzimidazole phosphoribosyltransferase (CobT)"/>
    <property type="match status" value="2"/>
</dbReference>
<name>A0A174B609_9FIRM</name>
<dbReference type="GO" id="GO:0008939">
    <property type="term" value="F:nicotinate-nucleotide-dimethylbenzimidazole phosphoribosyltransferase activity"/>
    <property type="evidence" value="ECO:0007669"/>
    <property type="project" value="UniProtKB-UniRule"/>
</dbReference>
<evidence type="ECO:0000256" key="7">
    <source>
        <dbReference type="ARBA" id="ARBA00022676"/>
    </source>
</evidence>
<evidence type="ECO:0000313" key="12">
    <source>
        <dbReference type="Proteomes" id="UP000095546"/>
    </source>
</evidence>
<evidence type="ECO:0000256" key="9">
    <source>
        <dbReference type="ARBA" id="ARBA00047340"/>
    </source>
</evidence>
<dbReference type="STRING" id="187979.ERS852385_01795"/>
<evidence type="ECO:0000256" key="3">
    <source>
        <dbReference type="ARBA" id="ARBA00007110"/>
    </source>
</evidence>
<evidence type="ECO:0000256" key="5">
    <source>
        <dbReference type="ARBA" id="ARBA00015486"/>
    </source>
</evidence>
<comment type="function">
    <text evidence="1">Catalyzes the synthesis of alpha-ribazole-5'-phosphate from nicotinate mononucleotide (NAMN) and 5,6-dimethylbenzimidazole (DMB).</text>
</comment>
<accession>A0A174B609</accession>
<sequence length="677" mass="72886">MNVFQDRLAALSLEEILPRITAPGTAVSMQARLRMASYLSGMEKSLGGLAPMLFHWLDICNELDPRAPRKAVVICCADHGVAAEGVSAYPQETTLEMVRNYTIRQGAAANAFAACAGARLLVNDMGIAADTSDVPALFQTRIADGTKNMAEGLAMTREQAVDSIKVGLLIADSLAAQGFDWFLPGEMGIANTTASAAIAAVACHKSPEEVTGRGTNISDERLKKKVGVVRRALQVNQPDTEDAIDILAKVGGFEFGCIAGIILGAALHHKLVILDGANCGAAALIAWKLAPASTAYTMASHLGSEKSHRYMLETLGLRPFLHLDLRLGEAIGSSIASNILESLLASWHVLLQGSSEEMGRYTLFQLLHEHGFGDLDITAFPQVEVDKDALVDHCEMREEEVHLTDKTFDFYLNTMPTPDKEAMAACKARIDNLTKPVDSLGCLEQIATELSGCTGVERPELAMSRTALLYFTEKEDVPPALTRMMATQAAYAGMKLAIAHLDCEKGAQAAFDFGREESERYATMNELIALAADEVGDDPRGTMDSALRKALLREDGTLRYAADDFLAHVPERYQPAVSTLLGAMIAAAHNGAMVLLDSEAVQIVARYAMKIAPELCAYLLPVQPQLVDLGALLPGLTAGYGLQILRASLFMLNHMKTFEEARVSVASDGPGAKRQHR</sequence>
<dbReference type="PANTHER" id="PTHR43463">
    <property type="entry name" value="NICOTINATE-NUCLEOTIDE--DIMETHYLBENZIMIDAZOLE PHOSPHORIBOSYLTRANSFERASE"/>
    <property type="match status" value="1"/>
</dbReference>
<evidence type="ECO:0000256" key="1">
    <source>
        <dbReference type="ARBA" id="ARBA00002197"/>
    </source>
</evidence>
<dbReference type="InterPro" id="IPR036087">
    <property type="entry name" value="Nict_dMeBzImd_PRibTrfase_sf"/>
</dbReference>
<comment type="catalytic activity">
    <reaction evidence="9">
        <text>5,6-dimethylbenzimidazole + nicotinate beta-D-ribonucleotide = alpha-ribazole 5'-phosphate + nicotinate + H(+)</text>
        <dbReference type="Rhea" id="RHEA:11196"/>
        <dbReference type="ChEBI" id="CHEBI:15378"/>
        <dbReference type="ChEBI" id="CHEBI:15890"/>
        <dbReference type="ChEBI" id="CHEBI:32544"/>
        <dbReference type="ChEBI" id="CHEBI:57502"/>
        <dbReference type="ChEBI" id="CHEBI:57918"/>
        <dbReference type="EC" id="2.4.2.21"/>
    </reaction>
</comment>
<reference evidence="11 12" key="1">
    <citation type="submission" date="2015-09" db="EMBL/GenBank/DDBJ databases">
        <authorList>
            <consortium name="Pathogen Informatics"/>
        </authorList>
    </citation>
    <scope>NUCLEOTIDE SEQUENCE [LARGE SCALE GENOMIC DNA]</scope>
    <source>
        <strain evidence="11 12">2789STDY5608828</strain>
    </source>
</reference>
<protein>
    <recommendedName>
        <fullName evidence="5 10">Nicotinate-nucleotide--dimethylbenzimidazole phosphoribosyltransferase</fullName>
        <ecNumber evidence="4 10">2.4.2.21</ecNumber>
    </recommendedName>
</protein>
<gene>
    <name evidence="11" type="primary">cobT</name>
    <name evidence="11" type="ORF">ERS852385_01795</name>
</gene>
<dbReference type="GO" id="GO:0009236">
    <property type="term" value="P:cobalamin biosynthetic process"/>
    <property type="evidence" value="ECO:0007669"/>
    <property type="project" value="UniProtKB-UniRule"/>
</dbReference>
<dbReference type="FunFam" id="3.40.50.10210:FF:000001">
    <property type="entry name" value="Nicotinate-nucleotide--dimethylbenzimidazole phosphoribosyltransferase"/>
    <property type="match status" value="1"/>
</dbReference>
<dbReference type="NCBIfam" id="TIGR03160">
    <property type="entry name" value="cobT_DBIPRT"/>
    <property type="match status" value="1"/>
</dbReference>
<keyword evidence="8 11" id="KW-0808">Transferase</keyword>
<evidence type="ECO:0000256" key="4">
    <source>
        <dbReference type="ARBA" id="ARBA00011991"/>
    </source>
</evidence>
<dbReference type="CDD" id="cd02439">
    <property type="entry name" value="DMB-PRT_CobT"/>
    <property type="match status" value="1"/>
</dbReference>
<organism evidence="11 12">
    <name type="scientific">Mitsuokella jalaludinii</name>
    <dbReference type="NCBI Taxonomy" id="187979"/>
    <lineage>
        <taxon>Bacteria</taxon>
        <taxon>Bacillati</taxon>
        <taxon>Bacillota</taxon>
        <taxon>Negativicutes</taxon>
        <taxon>Selenomonadales</taxon>
        <taxon>Selenomonadaceae</taxon>
        <taxon>Mitsuokella</taxon>
    </lineage>
</organism>
<dbReference type="RefSeq" id="WP_055162320.1">
    <property type="nucleotide sequence ID" value="NZ_CABIWZ010000016.1"/>
</dbReference>
<dbReference type="Proteomes" id="UP000095546">
    <property type="component" value="Unassembled WGS sequence"/>
</dbReference>
<keyword evidence="12" id="KW-1185">Reference proteome</keyword>
<dbReference type="NCBIfam" id="NF000996">
    <property type="entry name" value="PRK00105.1"/>
    <property type="match status" value="1"/>
</dbReference>
<evidence type="ECO:0000256" key="6">
    <source>
        <dbReference type="ARBA" id="ARBA00022573"/>
    </source>
</evidence>
<keyword evidence="7 11" id="KW-0328">Glycosyltransferase</keyword>
<comment type="pathway">
    <text evidence="2">Nucleoside biosynthesis; alpha-ribazole biosynthesis; alpha-ribazole from 5,6-dimethylbenzimidazole: step 1/2.</text>
</comment>
<dbReference type="Pfam" id="PF02277">
    <property type="entry name" value="DBI_PRT"/>
    <property type="match status" value="2"/>
</dbReference>
<proteinExistence type="inferred from homology"/>
<evidence type="ECO:0000256" key="8">
    <source>
        <dbReference type="ARBA" id="ARBA00022679"/>
    </source>
</evidence>
<dbReference type="InterPro" id="IPR023195">
    <property type="entry name" value="Nict_dMeBzImd_PRibTrfase_N"/>
</dbReference>
<dbReference type="EMBL" id="CYYU01000016">
    <property type="protein sequence ID" value="CUN96247.1"/>
    <property type="molecule type" value="Genomic_DNA"/>
</dbReference>
<dbReference type="eggNOG" id="COG2038">
    <property type="taxonomic scope" value="Bacteria"/>
</dbReference>
<dbReference type="Gene3D" id="3.40.50.10210">
    <property type="match status" value="1"/>
</dbReference>
<keyword evidence="6" id="KW-0169">Cobalamin biosynthesis</keyword>
<dbReference type="Gene3D" id="1.10.1610.10">
    <property type="match status" value="3"/>
</dbReference>
<evidence type="ECO:0000313" key="11">
    <source>
        <dbReference type="EMBL" id="CUN96247.1"/>
    </source>
</evidence>
<dbReference type="AlphaFoldDB" id="A0A174B609"/>
<evidence type="ECO:0000256" key="2">
    <source>
        <dbReference type="ARBA" id="ARBA00005049"/>
    </source>
</evidence>
<dbReference type="InterPro" id="IPR003200">
    <property type="entry name" value="Nict_dMeBzImd_PRibTrfase"/>
</dbReference>